<dbReference type="EMBL" id="JAJKBJ010000003">
    <property type="protein sequence ID" value="MCL9683396.1"/>
    <property type="molecule type" value="Genomic_DNA"/>
</dbReference>
<name>A0A9X2CZ07_9GAMM</name>
<protein>
    <submittedName>
        <fullName evidence="1">Uncharacterized protein</fullName>
    </submittedName>
</protein>
<accession>A0A9X2CZ07</accession>
<reference evidence="1" key="1">
    <citation type="submission" date="2021-11" db="EMBL/GenBank/DDBJ databases">
        <title>Legionella maioricencis sp. nov., a new species isolated from hot water samples in Mallorca.</title>
        <authorList>
            <person name="Crespi S."/>
            <person name="Drasar V."/>
            <person name="Salva-Serra F."/>
            <person name="Jaen-Luchoro D."/>
            <person name="Pineiro-Iglesias B."/>
            <person name="Aliaga F."/>
            <person name="Fernandez-Juarez V."/>
            <person name="Coll G."/>
            <person name="Moore E.R.B."/>
            <person name="Bennasar-Figueras A."/>
        </authorList>
    </citation>
    <scope>NUCLEOTIDE SEQUENCE</scope>
    <source>
        <strain evidence="1">HCPI-6</strain>
    </source>
</reference>
<evidence type="ECO:0000313" key="1">
    <source>
        <dbReference type="EMBL" id="MCL9683396.1"/>
    </source>
</evidence>
<dbReference type="RefSeq" id="WP_250419267.1">
    <property type="nucleotide sequence ID" value="NZ_JAJKBJ010000003.1"/>
</dbReference>
<gene>
    <name evidence="1" type="ORF">LOX96_04780</name>
</gene>
<sequence>MKLQSQEEKDAFLLECSQHIRRIQQNSGIKSDRPSTTALITDAKIYVLQTIFNAVNEKDVSENDIDLNSLYKDVKKQLNQGRLSQLPVPDVILKTLGSFDRTSNTDAVMKSHREVPLNNAFGYFLNLFRKEPLSTSFLKRTGFFNVDEKEPSVNSQALDEPKSTL</sequence>
<proteinExistence type="predicted"/>
<dbReference type="AlphaFoldDB" id="A0A9X2CZ07"/>
<dbReference type="Proteomes" id="UP001139721">
    <property type="component" value="Unassembled WGS sequence"/>
</dbReference>
<comment type="caution">
    <text evidence="1">The sequence shown here is derived from an EMBL/GenBank/DDBJ whole genome shotgun (WGS) entry which is preliminary data.</text>
</comment>
<evidence type="ECO:0000313" key="2">
    <source>
        <dbReference type="Proteomes" id="UP001139721"/>
    </source>
</evidence>
<organism evidence="1 2">
    <name type="scientific">Legionella maioricensis</name>
    <dbReference type="NCBI Taxonomy" id="2896528"/>
    <lineage>
        <taxon>Bacteria</taxon>
        <taxon>Pseudomonadati</taxon>
        <taxon>Pseudomonadota</taxon>
        <taxon>Gammaproteobacteria</taxon>
        <taxon>Legionellales</taxon>
        <taxon>Legionellaceae</taxon>
        <taxon>Legionella</taxon>
    </lineage>
</organism>
<keyword evidence="2" id="KW-1185">Reference proteome</keyword>